<sequence length="81" mass="9648">MKMIYGELSLKEQVRELQFILRSLSKEYHLNDLKYVRMSLSTFRQLSQDITREYTKHYKAKINKISSEEMRKSIAQSGMVA</sequence>
<name>A0A4R0Q2M6_9SPHI</name>
<evidence type="ECO:0000313" key="1">
    <source>
        <dbReference type="EMBL" id="TCD28603.1"/>
    </source>
</evidence>
<keyword evidence="2" id="KW-1185">Reference proteome</keyword>
<dbReference type="OrthoDB" id="9832333at2"/>
<accession>A0A4R0Q2M6</accession>
<proteinExistence type="predicted"/>
<comment type="caution">
    <text evidence="1">The sequence shown here is derived from an EMBL/GenBank/DDBJ whole genome shotgun (WGS) entry which is preliminary data.</text>
</comment>
<dbReference type="AlphaFoldDB" id="A0A4R0Q2M6"/>
<protein>
    <submittedName>
        <fullName evidence="1">Uncharacterized protein</fullName>
    </submittedName>
</protein>
<dbReference type="Proteomes" id="UP000293925">
    <property type="component" value="Unassembled WGS sequence"/>
</dbReference>
<dbReference type="EMBL" id="SJSO01000003">
    <property type="protein sequence ID" value="TCD28603.1"/>
    <property type="molecule type" value="Genomic_DNA"/>
</dbReference>
<dbReference type="RefSeq" id="WP_131527616.1">
    <property type="nucleotide sequence ID" value="NZ_SJSO01000003.1"/>
</dbReference>
<reference evidence="1 2" key="1">
    <citation type="submission" date="2019-02" db="EMBL/GenBank/DDBJ databases">
        <title>Pedobacter sp. RP-3-21 sp. nov., isolated from Arctic soil.</title>
        <authorList>
            <person name="Dahal R.H."/>
        </authorList>
    </citation>
    <scope>NUCLEOTIDE SEQUENCE [LARGE SCALE GENOMIC DNA]</scope>
    <source>
        <strain evidence="1 2">RP-3-21</strain>
    </source>
</reference>
<evidence type="ECO:0000313" key="2">
    <source>
        <dbReference type="Proteomes" id="UP000293925"/>
    </source>
</evidence>
<organism evidence="1 2">
    <name type="scientific">Pedobacter psychrodurus</name>
    <dbReference type="NCBI Taxonomy" id="2530456"/>
    <lineage>
        <taxon>Bacteria</taxon>
        <taxon>Pseudomonadati</taxon>
        <taxon>Bacteroidota</taxon>
        <taxon>Sphingobacteriia</taxon>
        <taxon>Sphingobacteriales</taxon>
        <taxon>Sphingobacteriaceae</taxon>
        <taxon>Pedobacter</taxon>
    </lineage>
</organism>
<gene>
    <name evidence="1" type="ORF">EZ456_04230</name>
</gene>